<evidence type="ECO:0000313" key="3">
    <source>
        <dbReference type="Proteomes" id="UP000202511"/>
    </source>
</evidence>
<evidence type="ECO:0000313" key="2">
    <source>
        <dbReference type="EMBL" id="AJF97966.1"/>
    </source>
</evidence>
<proteinExistence type="predicted"/>
<sequence>MSRRAVIDAATPDKAQKKKKEEKKGNAVWRRTWPATLVAVCQHLSFGCRNLKIKNKNVAHALGDRRMSAVRTRRHSLAALACRSVRTCVRVRRQADPCWRYQPTAHHPSATAH</sequence>
<evidence type="ECO:0000256" key="1">
    <source>
        <dbReference type="SAM" id="MobiDB-lite"/>
    </source>
</evidence>
<accession>A0A0B5JAJ7</accession>
<dbReference type="Proteomes" id="UP000202511">
    <property type="component" value="Segment"/>
</dbReference>
<protein>
    <submittedName>
        <fullName evidence="2">Uncharacterized protein</fullName>
    </submittedName>
</protein>
<organism evidence="2 3">
    <name type="scientific">Pandoravirus inopinatum</name>
    <dbReference type="NCBI Taxonomy" id="1605721"/>
    <lineage>
        <taxon>Viruses</taxon>
        <taxon>Pandoravirus</taxon>
    </lineage>
</organism>
<dbReference type="RefSeq" id="YP_009120201.1">
    <property type="nucleotide sequence ID" value="NC_026440.1"/>
</dbReference>
<dbReference type="GeneID" id="23462883"/>
<feature type="region of interest" description="Disordered" evidence="1">
    <location>
        <begin position="1"/>
        <end position="27"/>
    </location>
</feature>
<dbReference type="EMBL" id="KP136319">
    <property type="protein sequence ID" value="AJF97966.1"/>
    <property type="molecule type" value="Genomic_DNA"/>
</dbReference>
<name>A0A0B5JAJ7_9VIRU</name>
<reference evidence="2 3" key="1">
    <citation type="journal article" date="2015" name="Parasitol. Res.">
        <title>Viruses in close associations with free-living amoebae.</title>
        <authorList>
            <person name="Scheid P."/>
        </authorList>
    </citation>
    <scope>NUCLEOTIDE SEQUENCE [LARGE SCALE GENOMIC DNA]</scope>
    <source>
        <strain evidence="2">KlaHel</strain>
    </source>
</reference>
<dbReference type="KEGG" id="vg:23462883"/>